<reference evidence="1" key="2">
    <citation type="submission" date="2025-09" db="UniProtKB">
        <authorList>
            <consortium name="EnsemblPlants"/>
        </authorList>
    </citation>
    <scope>IDENTIFICATION</scope>
</reference>
<keyword evidence="2" id="KW-1185">Reference proteome</keyword>
<reference evidence="1" key="1">
    <citation type="submission" date="2021-05" db="EMBL/GenBank/DDBJ databases">
        <authorList>
            <person name="Scholz U."/>
            <person name="Mascher M."/>
            <person name="Fiebig A."/>
        </authorList>
    </citation>
    <scope>NUCLEOTIDE SEQUENCE [LARGE SCALE GENOMIC DNA]</scope>
</reference>
<protein>
    <submittedName>
        <fullName evidence="1">Uncharacterized protein</fullName>
    </submittedName>
</protein>
<name>A0ACD5ZUC6_AVESA</name>
<dbReference type="EnsemblPlants" id="AVESA.00010b.r2.7AG1208650.1">
    <property type="protein sequence ID" value="AVESA.00010b.r2.7AG1208650.1.CDS.1"/>
    <property type="gene ID" value="AVESA.00010b.r2.7AG1208650"/>
</dbReference>
<dbReference type="Proteomes" id="UP001732700">
    <property type="component" value="Chromosome 7A"/>
</dbReference>
<accession>A0ACD5ZUC6</accession>
<evidence type="ECO:0000313" key="2">
    <source>
        <dbReference type="Proteomes" id="UP001732700"/>
    </source>
</evidence>
<organism evidence="1 2">
    <name type="scientific">Avena sativa</name>
    <name type="common">Oat</name>
    <dbReference type="NCBI Taxonomy" id="4498"/>
    <lineage>
        <taxon>Eukaryota</taxon>
        <taxon>Viridiplantae</taxon>
        <taxon>Streptophyta</taxon>
        <taxon>Embryophyta</taxon>
        <taxon>Tracheophyta</taxon>
        <taxon>Spermatophyta</taxon>
        <taxon>Magnoliopsida</taxon>
        <taxon>Liliopsida</taxon>
        <taxon>Poales</taxon>
        <taxon>Poaceae</taxon>
        <taxon>BOP clade</taxon>
        <taxon>Pooideae</taxon>
        <taxon>Poodae</taxon>
        <taxon>Poeae</taxon>
        <taxon>Poeae Chloroplast Group 1 (Aveneae type)</taxon>
        <taxon>Aveninae</taxon>
        <taxon>Avena</taxon>
    </lineage>
</organism>
<sequence length="462" mass="49432">MMKVMSVLQLLPFVLFFLTISFAESATGRAAIRADLTHVDSGRGFTKRELLRRMAARTRARVATRWSPPPPGRGGSGNAHAVTVPEARGTTGKYDRDSEYLVHFGIGTPHPQHVALTMDTGSDLIWTQCACRVCFDQPFPRLDTSASATVRGLSCFDPLCRRGGLALPGCAVQDNVCSYVYSYGDQSVTAGRILEDTFTFQAPSSNGKRGMAAAVPSLRFGCGMYNTGVFKSNESGIAGFARGPLSLPSQLKVGRFSHCFTTIAESKTSPVFLGTADNLAAQATGRVQSTPFAPTAQGNPLYYLSLKGITVGTTRLPFDASKFAIKGDGSGGTVIDSGTGMTIFPEAVFQSLRKAFVAQVPLPTVDFDGMLCFATKPKQKAPPVPKLVLHLDGADWDIPRESYVLDIDDEDGTGGGLCLVLGSGGMGDDLTIIGNFQQQNMHIVYDLEANKLVFVPARCDKL</sequence>
<proteinExistence type="predicted"/>
<evidence type="ECO:0000313" key="1">
    <source>
        <dbReference type="EnsemblPlants" id="AVESA.00010b.r2.7AG1208650.1.CDS.1"/>
    </source>
</evidence>